<evidence type="ECO:0000313" key="2">
    <source>
        <dbReference type="Proteomes" id="UP001049176"/>
    </source>
</evidence>
<gene>
    <name evidence="1" type="ORF">E1B28_001946</name>
</gene>
<accession>A0A9P8AFQ1</accession>
<dbReference type="EMBL" id="CM032181">
    <property type="protein sequence ID" value="KAG7100166.1"/>
    <property type="molecule type" value="Genomic_DNA"/>
</dbReference>
<dbReference type="RefSeq" id="XP_043016636.1">
    <property type="nucleotide sequence ID" value="XM_043147922.1"/>
</dbReference>
<dbReference type="GeneID" id="66071022"/>
<evidence type="ECO:0000313" key="1">
    <source>
        <dbReference type="EMBL" id="KAG7100166.1"/>
    </source>
</evidence>
<dbReference type="KEGG" id="more:E1B28_001946"/>
<keyword evidence="2" id="KW-1185">Reference proteome</keyword>
<dbReference type="Proteomes" id="UP001049176">
    <property type="component" value="Chromosome 1"/>
</dbReference>
<comment type="caution">
    <text evidence="1">The sequence shown here is derived from an EMBL/GenBank/DDBJ whole genome shotgun (WGS) entry which is preliminary data.</text>
</comment>
<proteinExistence type="predicted"/>
<sequence>MENDQLLGLTEGEGTSTLACRTSQNIYAISLWTYRSSLAQFSCTHMMSSKQRIIHLILVGIPGDVACLVVNADPWAPGNRRSLVLFGYLKPATHYTMTYGEHQLDS</sequence>
<protein>
    <submittedName>
        <fullName evidence="1">Uncharacterized protein</fullName>
    </submittedName>
</protein>
<dbReference type="AlphaFoldDB" id="A0A9P8AFQ1"/>
<reference evidence="1" key="1">
    <citation type="journal article" date="2021" name="Genome Biol. Evol.">
        <title>The assembled and annotated genome of the fairy-ring fungus Marasmius oreades.</title>
        <authorList>
            <person name="Hiltunen M."/>
            <person name="Ament-Velasquez S.L."/>
            <person name="Johannesson H."/>
        </authorList>
    </citation>
    <scope>NUCLEOTIDE SEQUENCE</scope>
    <source>
        <strain evidence="1">03SP1</strain>
    </source>
</reference>
<name>A0A9P8AFQ1_9AGAR</name>
<organism evidence="1 2">
    <name type="scientific">Marasmius oreades</name>
    <name type="common">fairy-ring Marasmius</name>
    <dbReference type="NCBI Taxonomy" id="181124"/>
    <lineage>
        <taxon>Eukaryota</taxon>
        <taxon>Fungi</taxon>
        <taxon>Dikarya</taxon>
        <taxon>Basidiomycota</taxon>
        <taxon>Agaricomycotina</taxon>
        <taxon>Agaricomycetes</taxon>
        <taxon>Agaricomycetidae</taxon>
        <taxon>Agaricales</taxon>
        <taxon>Marasmiineae</taxon>
        <taxon>Marasmiaceae</taxon>
        <taxon>Marasmius</taxon>
    </lineage>
</organism>